<organism evidence="1 2">
    <name type="scientific">Portunus trituberculatus</name>
    <name type="common">Swimming crab</name>
    <name type="synonym">Neptunus trituberculatus</name>
    <dbReference type="NCBI Taxonomy" id="210409"/>
    <lineage>
        <taxon>Eukaryota</taxon>
        <taxon>Metazoa</taxon>
        <taxon>Ecdysozoa</taxon>
        <taxon>Arthropoda</taxon>
        <taxon>Crustacea</taxon>
        <taxon>Multicrustacea</taxon>
        <taxon>Malacostraca</taxon>
        <taxon>Eumalacostraca</taxon>
        <taxon>Eucarida</taxon>
        <taxon>Decapoda</taxon>
        <taxon>Pleocyemata</taxon>
        <taxon>Brachyura</taxon>
        <taxon>Eubrachyura</taxon>
        <taxon>Portunoidea</taxon>
        <taxon>Portunidae</taxon>
        <taxon>Portuninae</taxon>
        <taxon>Portunus</taxon>
    </lineage>
</organism>
<gene>
    <name evidence="1" type="ORF">E2C01_091112</name>
</gene>
<sequence>MTQRAAPPYKIPGPLFVTNVAGTESTFPPAVKDVMKAGVMCHGKNEAGACLGGVHTLPSAAIPVTFI</sequence>
<reference evidence="1 2" key="1">
    <citation type="submission" date="2019-05" db="EMBL/GenBank/DDBJ databases">
        <title>Another draft genome of Portunus trituberculatus and its Hox gene families provides insights of decapod evolution.</title>
        <authorList>
            <person name="Jeong J.-H."/>
            <person name="Song I."/>
            <person name="Kim S."/>
            <person name="Choi T."/>
            <person name="Kim D."/>
            <person name="Ryu S."/>
            <person name="Kim W."/>
        </authorList>
    </citation>
    <scope>NUCLEOTIDE SEQUENCE [LARGE SCALE GENOMIC DNA]</scope>
    <source>
        <tissue evidence="1">Muscle</tissue>
    </source>
</reference>
<dbReference type="AlphaFoldDB" id="A0A5B7JN65"/>
<evidence type="ECO:0000313" key="1">
    <source>
        <dbReference type="EMBL" id="MPC95883.1"/>
    </source>
</evidence>
<evidence type="ECO:0000313" key="2">
    <source>
        <dbReference type="Proteomes" id="UP000324222"/>
    </source>
</evidence>
<accession>A0A5B7JN65</accession>
<name>A0A5B7JN65_PORTR</name>
<dbReference type="Proteomes" id="UP000324222">
    <property type="component" value="Unassembled WGS sequence"/>
</dbReference>
<comment type="caution">
    <text evidence="1">The sequence shown here is derived from an EMBL/GenBank/DDBJ whole genome shotgun (WGS) entry which is preliminary data.</text>
</comment>
<proteinExistence type="predicted"/>
<keyword evidence="2" id="KW-1185">Reference proteome</keyword>
<dbReference type="EMBL" id="VSRR010103854">
    <property type="protein sequence ID" value="MPC95883.1"/>
    <property type="molecule type" value="Genomic_DNA"/>
</dbReference>
<protein>
    <submittedName>
        <fullName evidence="1">Uncharacterized protein</fullName>
    </submittedName>
</protein>